<dbReference type="InterPro" id="IPR051263">
    <property type="entry name" value="C-type_cytochrome_biogenesis"/>
</dbReference>
<feature type="domain" description="Cytochrome c-type biogenesis protein H TPR" evidence="6">
    <location>
        <begin position="132"/>
        <end position="262"/>
    </location>
</feature>
<feature type="repeat" description="TPR" evidence="5">
    <location>
        <begin position="156"/>
        <end position="189"/>
    </location>
</feature>
<dbReference type="InterPro" id="IPR056413">
    <property type="entry name" value="TPR_CcmH_CycH"/>
</dbReference>
<comment type="caution">
    <text evidence="7">The sequence shown here is derived from an EMBL/GenBank/DDBJ whole genome shotgun (WGS) entry which is preliminary data.</text>
</comment>
<dbReference type="PANTHER" id="PTHR47870">
    <property type="entry name" value="CYTOCHROME C-TYPE BIOGENESIS PROTEIN CCMH"/>
    <property type="match status" value="1"/>
</dbReference>
<protein>
    <recommendedName>
        <fullName evidence="6">Cytochrome c-type biogenesis protein H TPR domain-containing protein</fullName>
    </recommendedName>
</protein>
<dbReference type="NCBIfam" id="TIGR03142">
    <property type="entry name" value="cytochro_ccmI"/>
    <property type="match status" value="1"/>
</dbReference>
<evidence type="ECO:0000259" key="6">
    <source>
        <dbReference type="Pfam" id="PF23914"/>
    </source>
</evidence>
<dbReference type="PROSITE" id="PS50005">
    <property type="entry name" value="TPR"/>
    <property type="match status" value="1"/>
</dbReference>
<comment type="subcellular location">
    <subcellularLocation>
        <location evidence="1">Cell envelope</location>
    </subcellularLocation>
</comment>
<evidence type="ECO:0000256" key="4">
    <source>
        <dbReference type="ARBA" id="ARBA00022803"/>
    </source>
</evidence>
<dbReference type="InterPro" id="IPR011990">
    <property type="entry name" value="TPR-like_helical_dom_sf"/>
</dbReference>
<keyword evidence="2" id="KW-0677">Repeat</keyword>
<accession>A0ABQ4Q6P7</accession>
<dbReference type="PANTHER" id="PTHR47870:SF1">
    <property type="entry name" value="CYTOCHROME C-TYPE BIOGENESIS PROTEIN CCMH"/>
    <property type="match status" value="1"/>
</dbReference>
<sequence>MTGFMVGVAVLILGTLLLLLPPLMRGGQGGGGQRREALNLAVLRHQSRELEAEHAAGLLGAEEYAQAREELERRVAEEVRPEAVAETRGASRWTGIAVGTLLPMLAAALYLGLGSPAAFLQDQADPHAAAPEAMSQQVESMVAGLAQRMQQDPDNAEGWRMLARSYNVLGRYAQAAEAYARLVKLKPDDSAAFADYADTLAMAQGQSLQGEPERLVERALALDPANLKALSLAGSAAFERGDYAEAERRWRKMLPLAEPDSEIGRNAAAGIAEAQRRQAQGGQPAR</sequence>
<evidence type="ECO:0000256" key="1">
    <source>
        <dbReference type="ARBA" id="ARBA00004196"/>
    </source>
</evidence>
<dbReference type="SMART" id="SM00028">
    <property type="entry name" value="TPR"/>
    <property type="match status" value="2"/>
</dbReference>
<dbReference type="RefSeq" id="WP_220809126.1">
    <property type="nucleotide sequence ID" value="NZ_BPMK01000011.1"/>
</dbReference>
<name>A0ABQ4Q6P7_9BURK</name>
<organism evidence="7 8">
    <name type="scientific">Noviherbaspirillum aridicola</name>
    <dbReference type="NCBI Taxonomy" id="2849687"/>
    <lineage>
        <taxon>Bacteria</taxon>
        <taxon>Pseudomonadati</taxon>
        <taxon>Pseudomonadota</taxon>
        <taxon>Betaproteobacteria</taxon>
        <taxon>Burkholderiales</taxon>
        <taxon>Oxalobacteraceae</taxon>
        <taxon>Noviherbaspirillum</taxon>
    </lineage>
</organism>
<reference evidence="7 8" key="1">
    <citation type="journal article" date="2022" name="Int. J. Syst. Evol. Microbiol.">
        <title>Noviherbaspirillum aridicola sp. nov., isolated from an arid soil in Pakistan.</title>
        <authorList>
            <person name="Khan I.U."/>
            <person name="Saqib M."/>
            <person name="Amin A."/>
            <person name="Hussain F."/>
            <person name="Li L."/>
            <person name="Liu Y.H."/>
            <person name="Fang B.Z."/>
            <person name="Ahmed I."/>
            <person name="Li W.J."/>
        </authorList>
    </citation>
    <scope>NUCLEOTIDE SEQUENCE [LARGE SCALE GENOMIC DNA]</scope>
    <source>
        <strain evidence="7 8">NCCP-691</strain>
    </source>
</reference>
<keyword evidence="8" id="KW-1185">Reference proteome</keyword>
<evidence type="ECO:0000313" key="7">
    <source>
        <dbReference type="EMBL" id="GIZ52712.1"/>
    </source>
</evidence>
<keyword evidence="4 5" id="KW-0802">TPR repeat</keyword>
<dbReference type="InterPro" id="IPR019734">
    <property type="entry name" value="TPR_rpt"/>
</dbReference>
<evidence type="ECO:0000313" key="8">
    <source>
        <dbReference type="Proteomes" id="UP000887222"/>
    </source>
</evidence>
<gene>
    <name evidence="7" type="ORF">NCCP691_27260</name>
</gene>
<evidence type="ECO:0000256" key="3">
    <source>
        <dbReference type="ARBA" id="ARBA00022748"/>
    </source>
</evidence>
<dbReference type="Gene3D" id="1.25.40.10">
    <property type="entry name" value="Tetratricopeptide repeat domain"/>
    <property type="match status" value="1"/>
</dbReference>
<dbReference type="Pfam" id="PF23914">
    <property type="entry name" value="TPR_CcmH_CycH"/>
    <property type="match status" value="1"/>
</dbReference>
<keyword evidence="3" id="KW-0201">Cytochrome c-type biogenesis</keyword>
<dbReference type="EMBL" id="BPMK01000011">
    <property type="protein sequence ID" value="GIZ52712.1"/>
    <property type="molecule type" value="Genomic_DNA"/>
</dbReference>
<dbReference type="Proteomes" id="UP000887222">
    <property type="component" value="Unassembled WGS sequence"/>
</dbReference>
<dbReference type="InterPro" id="IPR017560">
    <property type="entry name" value="Cyt_c_biogenesis_CcmI"/>
</dbReference>
<proteinExistence type="predicted"/>
<evidence type="ECO:0000256" key="5">
    <source>
        <dbReference type="PROSITE-ProRule" id="PRU00339"/>
    </source>
</evidence>
<evidence type="ECO:0000256" key="2">
    <source>
        <dbReference type="ARBA" id="ARBA00022737"/>
    </source>
</evidence>
<dbReference type="SUPFAM" id="SSF48452">
    <property type="entry name" value="TPR-like"/>
    <property type="match status" value="1"/>
</dbReference>